<dbReference type="RefSeq" id="WP_288185614.1">
    <property type="nucleotide sequence ID" value="NZ_LT608335.1"/>
</dbReference>
<protein>
    <recommendedName>
        <fullName evidence="2">Formylmethanofuran dehydrogenase subunit E domain-containing protein</fullName>
    </recommendedName>
</protein>
<proteinExistence type="predicted"/>
<dbReference type="AlphaFoldDB" id="A0A212M004"/>
<gene>
    <name evidence="1" type="ORF">KL86SPO_60058</name>
</gene>
<organism evidence="1">
    <name type="scientific">uncultured Sporomusa sp</name>
    <dbReference type="NCBI Taxonomy" id="307249"/>
    <lineage>
        <taxon>Bacteria</taxon>
        <taxon>Bacillati</taxon>
        <taxon>Bacillota</taxon>
        <taxon>Negativicutes</taxon>
        <taxon>Selenomonadales</taxon>
        <taxon>Sporomusaceae</taxon>
        <taxon>Sporomusa</taxon>
        <taxon>environmental samples</taxon>
    </lineage>
</organism>
<name>A0A212M004_9FIRM</name>
<dbReference type="EMBL" id="FMJE01000006">
    <property type="protein sequence ID" value="SCM83096.1"/>
    <property type="molecule type" value="Genomic_DNA"/>
</dbReference>
<evidence type="ECO:0008006" key="2">
    <source>
        <dbReference type="Google" id="ProtNLM"/>
    </source>
</evidence>
<evidence type="ECO:0000313" key="1">
    <source>
        <dbReference type="EMBL" id="SCM83096.1"/>
    </source>
</evidence>
<accession>A0A212M004</accession>
<sequence>MPHSLMIKDRNDVLTISFQNMVNYHGREFIGGVAMAFKLMELACCLLSPDETPSREKFVILLGVHGPGIIDGLELVTRTKSRGTLLVDPPAAFAKDAPDAADGLGGKYYFEIDYGEKKLILSLKHGLLPPEFITLAYKTHDGTLTPADAARLSVLKEEIAEFLLSQEPAALFDFQLLQPAKPGQQN</sequence>
<reference evidence="1" key="1">
    <citation type="submission" date="2016-08" db="EMBL/GenBank/DDBJ databases">
        <authorList>
            <person name="Seilhamer J.J."/>
        </authorList>
    </citation>
    <scope>NUCLEOTIDE SEQUENCE</scope>
    <source>
        <strain evidence="1">86</strain>
    </source>
</reference>